<protein>
    <submittedName>
        <fullName evidence="2">DUF2950 domain-containing protein</fullName>
    </submittedName>
</protein>
<evidence type="ECO:0000256" key="1">
    <source>
        <dbReference type="SAM" id="MobiDB-lite"/>
    </source>
</evidence>
<dbReference type="Pfam" id="PF11453">
    <property type="entry name" value="DUF2950"/>
    <property type="match status" value="1"/>
</dbReference>
<dbReference type="OrthoDB" id="108782at2"/>
<comment type="caution">
    <text evidence="2">The sequence shown here is derived from an EMBL/GenBank/DDBJ whole genome shotgun (WGS) entry which is preliminary data.</text>
</comment>
<accession>A0A5C8PRU7</accession>
<sequence>MAPTLAQQKPQQQQPAAAAAPPTGQQAFETPQAAFDAFVAAARSADPAQWQKVLGANYKDLIPDDIEDVEEVRKKFLEAYAAGNKINMDGDSKAVLEVGTHGWTMPIPLVKGGDGWRFDIVAGADEIGNRELGRNELAVIQVLLAIVDAQQEYAEADPMKTGTGQYARRLLSSPGKKDGLYWSSQPGEPESPLGDLIAHAQAAGATEGSGYHGYHYRLLYAQGPDAKGGARDYIVNGRMIGGFGVIAWPITYGTTGNTTFIVSQDGEVFEKDLGANTTAAAGQIRAFNPDKSWKKSDTTP</sequence>
<dbReference type="Proteomes" id="UP000321638">
    <property type="component" value="Unassembled WGS sequence"/>
</dbReference>
<keyword evidence="3" id="KW-1185">Reference proteome</keyword>
<name>A0A5C8PRU7_9HYPH</name>
<proteinExistence type="predicted"/>
<evidence type="ECO:0000313" key="2">
    <source>
        <dbReference type="EMBL" id="TXL78283.1"/>
    </source>
</evidence>
<reference evidence="2 3" key="1">
    <citation type="submission" date="2019-06" db="EMBL/GenBank/DDBJ databases">
        <title>New taxonomy in bacterial strain CC-CFT640, isolated from vineyard.</title>
        <authorList>
            <person name="Lin S.-Y."/>
            <person name="Tsai C.-F."/>
            <person name="Young C.-C."/>
        </authorList>
    </citation>
    <scope>NUCLEOTIDE SEQUENCE [LARGE SCALE GENOMIC DNA]</scope>
    <source>
        <strain evidence="2 3">CC-CFT640</strain>
    </source>
</reference>
<feature type="region of interest" description="Disordered" evidence="1">
    <location>
        <begin position="1"/>
        <end position="27"/>
    </location>
</feature>
<dbReference type="InterPro" id="IPR021556">
    <property type="entry name" value="DUF2950"/>
</dbReference>
<dbReference type="AlphaFoldDB" id="A0A5C8PRU7"/>
<organism evidence="2 3">
    <name type="scientific">Vineibacter terrae</name>
    <dbReference type="NCBI Taxonomy" id="2586908"/>
    <lineage>
        <taxon>Bacteria</taxon>
        <taxon>Pseudomonadati</taxon>
        <taxon>Pseudomonadota</taxon>
        <taxon>Alphaproteobacteria</taxon>
        <taxon>Hyphomicrobiales</taxon>
        <taxon>Vineibacter</taxon>
    </lineage>
</organism>
<dbReference type="EMBL" id="VDUZ01000007">
    <property type="protein sequence ID" value="TXL78283.1"/>
    <property type="molecule type" value="Genomic_DNA"/>
</dbReference>
<evidence type="ECO:0000313" key="3">
    <source>
        <dbReference type="Proteomes" id="UP000321638"/>
    </source>
</evidence>
<gene>
    <name evidence="2" type="ORF">FHP25_08575</name>
</gene>